<evidence type="ECO:0000313" key="14">
    <source>
        <dbReference type="Proteomes" id="UP000754226"/>
    </source>
</evidence>
<dbReference type="PIRSF" id="PIRSF038994">
    <property type="entry name" value="NagA"/>
    <property type="match status" value="1"/>
</dbReference>
<dbReference type="Gene3D" id="3.20.20.140">
    <property type="entry name" value="Metal-dependent hydrolases"/>
    <property type="match status" value="1"/>
</dbReference>
<dbReference type="NCBIfam" id="TIGR00221">
    <property type="entry name" value="nagA"/>
    <property type="match status" value="1"/>
</dbReference>
<feature type="domain" description="Amidohydrolase-related" evidence="12">
    <location>
        <begin position="50"/>
        <end position="375"/>
    </location>
</feature>
<dbReference type="InterPro" id="IPR006680">
    <property type="entry name" value="Amidohydro-rel"/>
</dbReference>
<gene>
    <name evidence="13" type="primary">nagA</name>
    <name evidence="13" type="ORF">KHX13_09100</name>
</gene>
<feature type="binding site" evidence="11">
    <location>
        <position position="212"/>
    </location>
    <ligand>
        <name>Zn(2+)</name>
        <dbReference type="ChEBI" id="CHEBI:29105"/>
    </ligand>
</feature>
<evidence type="ECO:0000256" key="11">
    <source>
        <dbReference type="PIRSR" id="PIRSR038994-3"/>
    </source>
</evidence>
<evidence type="ECO:0000256" key="1">
    <source>
        <dbReference type="ARBA" id="ARBA00010716"/>
    </source>
</evidence>
<evidence type="ECO:0000256" key="8">
    <source>
        <dbReference type="ARBA" id="ARBA00060590"/>
    </source>
</evidence>
<name>A0A943I513_9FIRM</name>
<dbReference type="PANTHER" id="PTHR11113">
    <property type="entry name" value="N-ACETYLGLUCOSAMINE-6-PHOSPHATE DEACETYLASE"/>
    <property type="match status" value="1"/>
</dbReference>
<evidence type="ECO:0000256" key="9">
    <source>
        <dbReference type="PIRNR" id="PIRNR038994"/>
    </source>
</evidence>
<dbReference type="InterPro" id="IPR003764">
    <property type="entry name" value="GlcNAc_6-P_deAcase"/>
</dbReference>
<sequence length="380" mass="40737">MQAIINSKLILPHTVLSGQTLLFGTHIYDILPAGSPLPEGTESIDAKGAYLSPGFINMHIHGCGGADTMDGTRSSMEILCRRLPECGVTAFLPTTMTRVWPIVQKALKNVRKAMEVPCPGSRVLGAYLEGPFISGSYRGSQKAEEIQSANMERIRPYCDVIKVLVIAPETLSSMAFIHSCCKKGIIVSLGHSGATYEEASRAIKAGASHITHTFNAMSPLHHRKPGMVGAALTLPVATEIISDGLHIHDAVLRLLAKVKGPDQIVIVTDSMRAAMEGDGISELGGQTVYVRGGRALLADGTIAASVDTMEHSLHHFLKATGLPLADVIRMATVNPAKELGVYETMGSLEKGKLADMTLFDEKFDVKMTFVGGEMVYQKKG</sequence>
<dbReference type="Gene3D" id="2.30.40.10">
    <property type="entry name" value="Urease, subunit C, domain 1"/>
    <property type="match status" value="1"/>
</dbReference>
<protein>
    <recommendedName>
        <fullName evidence="3">N-acetylglucosamine-6-phosphate deacetylase</fullName>
        <ecNumber evidence="2">3.5.1.25</ecNumber>
    </recommendedName>
</protein>
<dbReference type="EMBL" id="JAGZCZ010000013">
    <property type="protein sequence ID" value="MBS5520447.1"/>
    <property type="molecule type" value="Genomic_DNA"/>
</dbReference>
<reference evidence="13" key="1">
    <citation type="submission" date="2021-02" db="EMBL/GenBank/DDBJ databases">
        <title>Infant gut strain persistence is associated with maternal origin, phylogeny, and functional potential including surface adhesion and iron acquisition.</title>
        <authorList>
            <person name="Lou Y.C."/>
        </authorList>
    </citation>
    <scope>NUCLEOTIDE SEQUENCE</scope>
    <source>
        <strain evidence="13">L3_106_000M1_dasL3_106_000M1_concoct_15</strain>
    </source>
</reference>
<keyword evidence="6 9" id="KW-0119">Carbohydrate metabolism</keyword>
<dbReference type="Pfam" id="PF01979">
    <property type="entry name" value="Amidohydro_1"/>
    <property type="match status" value="1"/>
</dbReference>
<comment type="cofactor">
    <cofactor evidence="11">
        <name>a divalent metal cation</name>
        <dbReference type="ChEBI" id="CHEBI:60240"/>
    </cofactor>
    <text evidence="11">Binds 1 divalent metal cation per subunit.</text>
</comment>
<evidence type="ECO:0000313" key="13">
    <source>
        <dbReference type="EMBL" id="MBS5520447.1"/>
    </source>
</evidence>
<organism evidence="13 14">
    <name type="scientific">Acidaminococcus intestini</name>
    <dbReference type="NCBI Taxonomy" id="187327"/>
    <lineage>
        <taxon>Bacteria</taxon>
        <taxon>Bacillati</taxon>
        <taxon>Bacillota</taxon>
        <taxon>Negativicutes</taxon>
        <taxon>Acidaminococcales</taxon>
        <taxon>Acidaminococcaceae</taxon>
        <taxon>Acidaminococcus</taxon>
    </lineage>
</organism>
<evidence type="ECO:0000259" key="12">
    <source>
        <dbReference type="Pfam" id="PF01979"/>
    </source>
</evidence>
<accession>A0A943I513</accession>
<dbReference type="CDD" id="cd00854">
    <property type="entry name" value="NagA"/>
    <property type="match status" value="1"/>
</dbReference>
<evidence type="ECO:0000256" key="7">
    <source>
        <dbReference type="ARBA" id="ARBA00047647"/>
    </source>
</evidence>
<feature type="active site" description="Proton donor/acceptor" evidence="10">
    <location>
        <position position="269"/>
    </location>
</feature>
<dbReference type="AlphaFoldDB" id="A0A943I513"/>
<dbReference type="SUPFAM" id="SSF51556">
    <property type="entry name" value="Metallo-dependent hydrolases"/>
    <property type="match status" value="1"/>
</dbReference>
<dbReference type="SUPFAM" id="SSF51338">
    <property type="entry name" value="Composite domain of metallo-dependent hydrolases"/>
    <property type="match status" value="1"/>
</dbReference>
<dbReference type="GO" id="GO:0046872">
    <property type="term" value="F:metal ion binding"/>
    <property type="evidence" value="ECO:0007669"/>
    <property type="project" value="UniProtKB-KW"/>
</dbReference>
<feature type="binding site" evidence="11">
    <location>
        <position position="129"/>
    </location>
    <ligand>
        <name>Zn(2+)</name>
        <dbReference type="ChEBI" id="CHEBI:29105"/>
    </ligand>
</feature>
<dbReference type="RefSeq" id="WP_302013635.1">
    <property type="nucleotide sequence ID" value="NZ_CATWGP010000002.1"/>
</dbReference>
<evidence type="ECO:0000256" key="6">
    <source>
        <dbReference type="ARBA" id="ARBA00023277"/>
    </source>
</evidence>
<feature type="binding site" evidence="11">
    <location>
        <position position="191"/>
    </location>
    <ligand>
        <name>Zn(2+)</name>
        <dbReference type="ChEBI" id="CHEBI:29105"/>
    </ligand>
</feature>
<comment type="pathway">
    <text evidence="8">Amino-sugar metabolism; N-acetylneuraminate degradation; D-fructose 6-phosphate from N-acetylneuraminate: step 4/5.</text>
</comment>
<dbReference type="GO" id="GO:0006046">
    <property type="term" value="P:N-acetylglucosamine catabolic process"/>
    <property type="evidence" value="ECO:0007669"/>
    <property type="project" value="TreeGrafter"/>
</dbReference>
<dbReference type="FunFam" id="3.20.20.140:FF:000004">
    <property type="entry name" value="N-acetylglucosamine-6-phosphate deacetylase"/>
    <property type="match status" value="1"/>
</dbReference>
<comment type="catalytic activity">
    <reaction evidence="7">
        <text>N-acetyl-D-glucosamine 6-phosphate + H2O = D-glucosamine 6-phosphate + acetate</text>
        <dbReference type="Rhea" id="RHEA:22936"/>
        <dbReference type="ChEBI" id="CHEBI:15377"/>
        <dbReference type="ChEBI" id="CHEBI:30089"/>
        <dbReference type="ChEBI" id="CHEBI:57513"/>
        <dbReference type="ChEBI" id="CHEBI:58725"/>
        <dbReference type="EC" id="3.5.1.25"/>
    </reaction>
</comment>
<keyword evidence="4 11" id="KW-0479">Metal-binding</keyword>
<dbReference type="PANTHER" id="PTHR11113:SF14">
    <property type="entry name" value="N-ACETYLGLUCOSAMINE-6-PHOSPHATE DEACETYLASE"/>
    <property type="match status" value="1"/>
</dbReference>
<proteinExistence type="inferred from homology"/>
<dbReference type="Proteomes" id="UP000754226">
    <property type="component" value="Unassembled WGS sequence"/>
</dbReference>
<dbReference type="EC" id="3.5.1.25" evidence="2"/>
<evidence type="ECO:0000256" key="4">
    <source>
        <dbReference type="ARBA" id="ARBA00022723"/>
    </source>
</evidence>
<dbReference type="InterPro" id="IPR011059">
    <property type="entry name" value="Metal-dep_hydrolase_composite"/>
</dbReference>
<evidence type="ECO:0000256" key="2">
    <source>
        <dbReference type="ARBA" id="ARBA00011899"/>
    </source>
</evidence>
<evidence type="ECO:0000256" key="3">
    <source>
        <dbReference type="ARBA" id="ARBA00018029"/>
    </source>
</evidence>
<dbReference type="GO" id="GO:0008448">
    <property type="term" value="F:N-acetylglucosamine-6-phosphate deacetylase activity"/>
    <property type="evidence" value="ECO:0007669"/>
    <property type="project" value="UniProtKB-EC"/>
</dbReference>
<evidence type="ECO:0000256" key="5">
    <source>
        <dbReference type="ARBA" id="ARBA00022801"/>
    </source>
</evidence>
<evidence type="ECO:0000256" key="10">
    <source>
        <dbReference type="PIRSR" id="PIRSR038994-1"/>
    </source>
</evidence>
<comment type="caution">
    <text evidence="13">The sequence shown here is derived from an EMBL/GenBank/DDBJ whole genome shotgun (WGS) entry which is preliminary data.</text>
</comment>
<comment type="similarity">
    <text evidence="1 9">Belongs to the metallo-dependent hydrolases superfamily. NagA family.</text>
</comment>
<keyword evidence="5 9" id="KW-0378">Hydrolase</keyword>
<dbReference type="InterPro" id="IPR032466">
    <property type="entry name" value="Metal_Hydrolase"/>
</dbReference>